<dbReference type="CTD" id="53340"/>
<protein>
    <submittedName>
        <fullName evidence="4 5">Sperm surface protein Sp17</fullName>
    </submittedName>
</protein>
<dbReference type="SUPFAM" id="SSF47391">
    <property type="entry name" value="Dimerization-anchoring domain of cAMP-dependent PK regulatory subunit"/>
    <property type="match status" value="1"/>
</dbReference>
<sequence>MSVPFSTTSVRVPAGFQNLLEGLVREVLREQPGNVVAFAAQHFQRLLEQREAGAVDPVAWGALLEDHRLTWPPSQEPKEAKDTGAAPGGAESTQGTDTP</sequence>
<dbReference type="RefSeq" id="XP_017665160.1">
    <property type="nucleotide sequence ID" value="XM_017809671.1"/>
</dbReference>
<dbReference type="PANTHER" id="PTHR10699">
    <property type="entry name" value="NEUROMODULIN"/>
    <property type="match status" value="1"/>
</dbReference>
<dbReference type="RefSeq" id="XP_017665159.1">
    <property type="nucleotide sequence ID" value="XM_017809670.1"/>
</dbReference>
<evidence type="ECO:0000313" key="6">
    <source>
        <dbReference type="RefSeq" id="XP_017665158.1"/>
    </source>
</evidence>
<dbReference type="AlphaFoldDB" id="A0A6J0GTJ0"/>
<organism evidence="3 4">
    <name type="scientific">Lepidothrix coronata</name>
    <name type="common">blue-crowned manakin</name>
    <dbReference type="NCBI Taxonomy" id="321398"/>
    <lineage>
        <taxon>Eukaryota</taxon>
        <taxon>Metazoa</taxon>
        <taxon>Chordata</taxon>
        <taxon>Craniata</taxon>
        <taxon>Vertebrata</taxon>
        <taxon>Euteleostomi</taxon>
        <taxon>Archelosauria</taxon>
        <taxon>Archosauria</taxon>
        <taxon>Dinosauria</taxon>
        <taxon>Saurischia</taxon>
        <taxon>Theropoda</taxon>
        <taxon>Coelurosauria</taxon>
        <taxon>Aves</taxon>
        <taxon>Neognathae</taxon>
        <taxon>Neoaves</taxon>
        <taxon>Telluraves</taxon>
        <taxon>Australaves</taxon>
        <taxon>Passeriformes</taxon>
        <taxon>Pipridae</taxon>
        <taxon>Lepidothrix</taxon>
    </lineage>
</organism>
<evidence type="ECO:0000313" key="4">
    <source>
        <dbReference type="RefSeq" id="XP_017665156.1"/>
    </source>
</evidence>
<dbReference type="Proteomes" id="UP000504624">
    <property type="component" value="Unplaced"/>
</dbReference>
<reference evidence="4 5" key="1">
    <citation type="submission" date="2025-04" db="UniProtKB">
        <authorList>
            <consortium name="RefSeq"/>
        </authorList>
    </citation>
    <scope>IDENTIFICATION</scope>
</reference>
<dbReference type="RefSeq" id="XP_017665157.1">
    <property type="nucleotide sequence ID" value="XM_017809668.1"/>
</dbReference>
<evidence type="ECO:0000313" key="8">
    <source>
        <dbReference type="RefSeq" id="XP_017665160.1"/>
    </source>
</evidence>
<dbReference type="Gene3D" id="1.20.890.10">
    <property type="entry name" value="cAMP-dependent protein kinase regulatory subunit, dimerization-anchoring domain"/>
    <property type="match status" value="1"/>
</dbReference>
<feature type="domain" description="RIIa" evidence="2">
    <location>
        <begin position="14"/>
        <end position="51"/>
    </location>
</feature>
<dbReference type="CDD" id="cd12100">
    <property type="entry name" value="DD_CABYR_SP17"/>
    <property type="match status" value="1"/>
</dbReference>
<dbReference type="SMART" id="SM00394">
    <property type="entry name" value="RIIa"/>
    <property type="match status" value="1"/>
</dbReference>
<keyword evidence="3" id="KW-1185">Reference proteome</keyword>
<evidence type="ECO:0000313" key="3">
    <source>
        <dbReference type="Proteomes" id="UP000504624"/>
    </source>
</evidence>
<dbReference type="Pfam" id="PF02197">
    <property type="entry name" value="RIIa"/>
    <property type="match status" value="1"/>
</dbReference>
<dbReference type="InterPro" id="IPR003117">
    <property type="entry name" value="cAMP_dep_PK_reg_su_I/II_a/b"/>
</dbReference>
<evidence type="ECO:0000313" key="7">
    <source>
        <dbReference type="RefSeq" id="XP_017665159.1"/>
    </source>
</evidence>
<name>A0A6J0GTJ0_9PASS</name>
<dbReference type="GeneID" id="108494797"/>
<gene>
    <name evidence="4 5 6 7 8" type="primary">SPA17</name>
</gene>
<dbReference type="RefSeq" id="XP_017665156.1">
    <property type="nucleotide sequence ID" value="XM_017809667.1"/>
</dbReference>
<dbReference type="InterPro" id="IPR047579">
    <property type="entry name" value="DD_CABYR_SP17"/>
</dbReference>
<dbReference type="GO" id="GO:0005516">
    <property type="term" value="F:calmodulin binding"/>
    <property type="evidence" value="ECO:0007669"/>
    <property type="project" value="TreeGrafter"/>
</dbReference>
<evidence type="ECO:0000256" key="1">
    <source>
        <dbReference type="SAM" id="MobiDB-lite"/>
    </source>
</evidence>
<dbReference type="OrthoDB" id="252964at2759"/>
<proteinExistence type="predicted"/>
<evidence type="ECO:0000313" key="5">
    <source>
        <dbReference type="RefSeq" id="XP_017665157.1"/>
    </source>
</evidence>
<feature type="region of interest" description="Disordered" evidence="1">
    <location>
        <begin position="69"/>
        <end position="99"/>
    </location>
</feature>
<accession>A0A6J0GTJ0</accession>
<dbReference type="PANTHER" id="PTHR10699:SF11">
    <property type="entry name" value="IGLOO, ISOFORM A"/>
    <property type="match status" value="1"/>
</dbReference>
<evidence type="ECO:0000259" key="2">
    <source>
        <dbReference type="SMART" id="SM00394"/>
    </source>
</evidence>
<dbReference type="RefSeq" id="XP_017665158.1">
    <property type="nucleotide sequence ID" value="XM_017809669.1"/>
</dbReference>